<dbReference type="AlphaFoldDB" id="A0A3R9F5M4"/>
<dbReference type="EMBL" id="RSFA01000066">
    <property type="protein sequence ID" value="RSD30459.1"/>
    <property type="molecule type" value="Genomic_DNA"/>
</dbReference>
<evidence type="ECO:0000313" key="3">
    <source>
        <dbReference type="Proteomes" id="UP000269041"/>
    </source>
</evidence>
<feature type="transmembrane region" description="Helical" evidence="1">
    <location>
        <begin position="46"/>
        <end position="62"/>
    </location>
</feature>
<keyword evidence="1" id="KW-1133">Transmembrane helix</keyword>
<dbReference type="RefSeq" id="WP_125322318.1">
    <property type="nucleotide sequence ID" value="NZ_AP024891.1"/>
</dbReference>
<reference evidence="2 3" key="1">
    <citation type="submission" date="2018-12" db="EMBL/GenBank/DDBJ databases">
        <title>Genomic taxonomy of the Vibrionaceae family.</title>
        <authorList>
            <person name="Gomez-Gil B."/>
            <person name="Enciso-Ibarra K."/>
        </authorList>
    </citation>
    <scope>NUCLEOTIDE SEQUENCE [LARGE SCALE GENOMIC DNA]</scope>
    <source>
        <strain evidence="2 3">CAIM 594</strain>
    </source>
</reference>
<evidence type="ECO:0000256" key="1">
    <source>
        <dbReference type="SAM" id="Phobius"/>
    </source>
</evidence>
<protein>
    <submittedName>
        <fullName evidence="2">Uncharacterized protein</fullName>
    </submittedName>
</protein>
<keyword evidence="1" id="KW-0812">Transmembrane</keyword>
<organism evidence="2 3">
    <name type="scientific">Vibrio pectenicida</name>
    <dbReference type="NCBI Taxonomy" id="62763"/>
    <lineage>
        <taxon>Bacteria</taxon>
        <taxon>Pseudomonadati</taxon>
        <taxon>Pseudomonadota</taxon>
        <taxon>Gammaproteobacteria</taxon>
        <taxon>Vibrionales</taxon>
        <taxon>Vibrionaceae</taxon>
        <taxon>Vibrio</taxon>
    </lineage>
</organism>
<evidence type="ECO:0000313" key="2">
    <source>
        <dbReference type="EMBL" id="RSD30459.1"/>
    </source>
</evidence>
<comment type="caution">
    <text evidence="2">The sequence shown here is derived from an EMBL/GenBank/DDBJ whole genome shotgun (WGS) entry which is preliminary data.</text>
</comment>
<feature type="transmembrane region" description="Helical" evidence="1">
    <location>
        <begin position="12"/>
        <end position="34"/>
    </location>
</feature>
<sequence>MKTILSLALPRPRLIAAVLMALTALGLLALGLFIDTQTLIDSSYSWSAFIRVTAALIAVMLVKRLPRRMQTKAMVMLILLIVLNELAVFASLHFRG</sequence>
<keyword evidence="3" id="KW-1185">Reference proteome</keyword>
<name>A0A3R9F5M4_9VIBR</name>
<proteinExistence type="predicted"/>
<keyword evidence="1" id="KW-0472">Membrane</keyword>
<dbReference type="Proteomes" id="UP000269041">
    <property type="component" value="Unassembled WGS sequence"/>
</dbReference>
<accession>A0A3R9F5M4</accession>
<feature type="transmembrane region" description="Helical" evidence="1">
    <location>
        <begin position="74"/>
        <end position="94"/>
    </location>
</feature>
<gene>
    <name evidence="2" type="ORF">EJA03_13765</name>
</gene>